<feature type="compositionally biased region" description="Acidic residues" evidence="1">
    <location>
        <begin position="59"/>
        <end position="68"/>
    </location>
</feature>
<name>A0A9P8HKS3_9HYPO</name>
<feature type="region of interest" description="Disordered" evidence="1">
    <location>
        <begin position="1"/>
        <end position="68"/>
    </location>
</feature>
<reference evidence="2 3" key="1">
    <citation type="submission" date="2021-08" db="EMBL/GenBank/DDBJ databases">
        <title>The highly contiguous genome resource for Trichoderma semiorbis FJ059, a fungal antagonistic to plant pathogens.</title>
        <authorList>
            <person name="Liu T."/>
        </authorList>
    </citation>
    <scope>NUCLEOTIDE SEQUENCE [LARGE SCALE GENOMIC DNA]</scope>
    <source>
        <strain evidence="2 3">FJ059</strain>
    </source>
</reference>
<gene>
    <name evidence="2" type="ORF">TsFJ059_008005</name>
</gene>
<evidence type="ECO:0000256" key="1">
    <source>
        <dbReference type="SAM" id="MobiDB-lite"/>
    </source>
</evidence>
<sequence>MRGSDAINHPSSDHESNLSVSSAPVGDSGEDGVCNEVDVDTPSLEQSQKARATTVRNEDEGDIENEEQNGFEIVTAAFGQSRRNCQVRFYSGSQTGPAYTLDICSPEKPLSTHFLIPSRARSPLSSADRSYLEAKGVLTLPKAKSCESLLRAYLHHVHLLCQ</sequence>
<dbReference type="EMBL" id="JAIMJC010000005">
    <property type="protein sequence ID" value="KAH0525660.1"/>
    <property type="molecule type" value="Genomic_DNA"/>
</dbReference>
<comment type="caution">
    <text evidence="2">The sequence shown here is derived from an EMBL/GenBank/DDBJ whole genome shotgun (WGS) entry which is preliminary data.</text>
</comment>
<dbReference type="AlphaFoldDB" id="A0A9P8HKS3"/>
<organism evidence="2 3">
    <name type="scientific">Trichoderma semiorbis</name>
    <dbReference type="NCBI Taxonomy" id="1491008"/>
    <lineage>
        <taxon>Eukaryota</taxon>
        <taxon>Fungi</taxon>
        <taxon>Dikarya</taxon>
        <taxon>Ascomycota</taxon>
        <taxon>Pezizomycotina</taxon>
        <taxon>Sordariomycetes</taxon>
        <taxon>Hypocreomycetidae</taxon>
        <taxon>Hypocreales</taxon>
        <taxon>Hypocreaceae</taxon>
        <taxon>Trichoderma</taxon>
    </lineage>
</organism>
<evidence type="ECO:0000313" key="2">
    <source>
        <dbReference type="EMBL" id="KAH0525660.1"/>
    </source>
</evidence>
<dbReference type="Proteomes" id="UP000826573">
    <property type="component" value="Unassembled WGS sequence"/>
</dbReference>
<proteinExistence type="predicted"/>
<keyword evidence="3" id="KW-1185">Reference proteome</keyword>
<evidence type="ECO:0000313" key="3">
    <source>
        <dbReference type="Proteomes" id="UP000826573"/>
    </source>
</evidence>
<protein>
    <submittedName>
        <fullName evidence="2">Uncharacterized protein</fullName>
    </submittedName>
</protein>
<feature type="compositionally biased region" description="Polar residues" evidence="1">
    <location>
        <begin position="43"/>
        <end position="55"/>
    </location>
</feature>
<accession>A0A9P8HKS3</accession>